<protein>
    <recommendedName>
        <fullName evidence="2">Transposase IS4-like domain-containing protein</fullName>
    </recommendedName>
</protein>
<feature type="non-terminal residue" evidence="3">
    <location>
        <position position="143"/>
    </location>
</feature>
<dbReference type="InterPro" id="IPR002559">
    <property type="entry name" value="Transposase_11"/>
</dbReference>
<dbReference type="Gene3D" id="3.90.350.10">
    <property type="entry name" value="Transposase Inhibitor Protein From Tn5, Chain A, domain 1"/>
    <property type="match status" value="1"/>
</dbReference>
<dbReference type="GO" id="GO:0004803">
    <property type="term" value="F:transposase activity"/>
    <property type="evidence" value="ECO:0007669"/>
    <property type="project" value="InterPro"/>
</dbReference>
<comment type="caution">
    <text evidence="3">The sequence shown here is derived from an EMBL/GenBank/DDBJ whole genome shotgun (WGS) entry which is preliminary data.</text>
</comment>
<dbReference type="EMBL" id="BARV01013503">
    <property type="protein sequence ID" value="GAI23287.1"/>
    <property type="molecule type" value="Genomic_DNA"/>
</dbReference>
<reference evidence="3" key="1">
    <citation type="journal article" date="2014" name="Front. Microbiol.">
        <title>High frequency of phylogenetically diverse reductive dehalogenase-homologous genes in deep subseafloor sedimentary metagenomes.</title>
        <authorList>
            <person name="Kawai M."/>
            <person name="Futagami T."/>
            <person name="Toyoda A."/>
            <person name="Takaki Y."/>
            <person name="Nishi S."/>
            <person name="Hori S."/>
            <person name="Arai W."/>
            <person name="Tsubouchi T."/>
            <person name="Morono Y."/>
            <person name="Uchiyama I."/>
            <person name="Ito T."/>
            <person name="Fujiyama A."/>
            <person name="Inagaki F."/>
            <person name="Takami H."/>
        </authorList>
    </citation>
    <scope>NUCLEOTIDE SEQUENCE</scope>
    <source>
        <strain evidence="3">Expedition CK06-06</strain>
    </source>
</reference>
<feature type="domain" description="Transposase IS4-like" evidence="2">
    <location>
        <begin position="38"/>
        <end position="104"/>
    </location>
</feature>
<dbReference type="Pfam" id="PF01609">
    <property type="entry name" value="DDE_Tnp_1"/>
    <property type="match status" value="1"/>
</dbReference>
<evidence type="ECO:0000259" key="2">
    <source>
        <dbReference type="Pfam" id="PF01609"/>
    </source>
</evidence>
<name>X1LV66_9ZZZZ</name>
<feature type="transmembrane region" description="Helical" evidence="1">
    <location>
        <begin position="88"/>
        <end position="111"/>
    </location>
</feature>
<dbReference type="InterPro" id="IPR012337">
    <property type="entry name" value="RNaseH-like_sf"/>
</dbReference>
<gene>
    <name evidence="3" type="ORF">S06H3_24337</name>
</gene>
<sequence length="143" mass="16671">WKKVDKTTSCYMAKKIKSYEGCDVDLNVILVKSKLKNGKVRLWSLATTKDYSDPTQAVKDYRLRWQIEERYKQIKDSWLKQGFKSTDFNLVVAHIIFTLLVYSLIQVYLNIKKLNNLANKTIEALRYEESLGENATIMYAGGY</sequence>
<dbReference type="SUPFAM" id="SSF53098">
    <property type="entry name" value="Ribonuclease H-like"/>
    <property type="match status" value="1"/>
</dbReference>
<organism evidence="3">
    <name type="scientific">marine sediment metagenome</name>
    <dbReference type="NCBI Taxonomy" id="412755"/>
    <lineage>
        <taxon>unclassified sequences</taxon>
        <taxon>metagenomes</taxon>
        <taxon>ecological metagenomes</taxon>
    </lineage>
</organism>
<dbReference type="AlphaFoldDB" id="X1LV66"/>
<evidence type="ECO:0000256" key="1">
    <source>
        <dbReference type="SAM" id="Phobius"/>
    </source>
</evidence>
<keyword evidence="1" id="KW-1133">Transmembrane helix</keyword>
<dbReference type="GO" id="GO:0006313">
    <property type="term" value="P:DNA transposition"/>
    <property type="evidence" value="ECO:0007669"/>
    <property type="project" value="InterPro"/>
</dbReference>
<keyword evidence="1" id="KW-0472">Membrane</keyword>
<dbReference type="GO" id="GO:0003677">
    <property type="term" value="F:DNA binding"/>
    <property type="evidence" value="ECO:0007669"/>
    <property type="project" value="InterPro"/>
</dbReference>
<keyword evidence="1" id="KW-0812">Transmembrane</keyword>
<feature type="non-terminal residue" evidence="3">
    <location>
        <position position="1"/>
    </location>
</feature>
<accession>X1LV66</accession>
<proteinExistence type="predicted"/>
<evidence type="ECO:0000313" key="3">
    <source>
        <dbReference type="EMBL" id="GAI23287.1"/>
    </source>
</evidence>